<dbReference type="SUPFAM" id="SSF56672">
    <property type="entry name" value="DNA/RNA polymerases"/>
    <property type="match status" value="1"/>
</dbReference>
<dbReference type="GO" id="GO:0003964">
    <property type="term" value="F:RNA-directed DNA polymerase activity"/>
    <property type="evidence" value="ECO:0007669"/>
    <property type="project" value="UniProtKB-KW"/>
</dbReference>
<keyword evidence="1" id="KW-0808">Transferase</keyword>
<keyword evidence="3" id="KW-0540">Nuclease</keyword>
<feature type="non-terminal residue" evidence="8">
    <location>
        <position position="1"/>
    </location>
</feature>
<evidence type="ECO:0000256" key="4">
    <source>
        <dbReference type="ARBA" id="ARBA00022759"/>
    </source>
</evidence>
<dbReference type="AlphaFoldDB" id="A0AAF0ZUS4"/>
<keyword evidence="6" id="KW-0695">RNA-directed DNA polymerase</keyword>
<dbReference type="InterPro" id="IPR041373">
    <property type="entry name" value="RT_RNaseH"/>
</dbReference>
<sequence length="87" mass="10566">AVVFVLKFWWHYLNGVHVDVFTDHKSLLYVFGYEELNLRQRRGLELFKDYDMSVLYHPSKENIFVDSLSRLTLRSVAHIRRKVRKRL</sequence>
<dbReference type="EMBL" id="CP133621">
    <property type="protein sequence ID" value="WMV49684.1"/>
    <property type="molecule type" value="Genomic_DNA"/>
</dbReference>
<proteinExistence type="predicted"/>
<evidence type="ECO:0000256" key="1">
    <source>
        <dbReference type="ARBA" id="ARBA00022679"/>
    </source>
</evidence>
<accession>A0AAF0ZUS4</accession>
<dbReference type="InterPro" id="IPR043502">
    <property type="entry name" value="DNA/RNA_pol_sf"/>
</dbReference>
<name>A0AAF0ZUS4_SOLVR</name>
<evidence type="ECO:0000313" key="9">
    <source>
        <dbReference type="Proteomes" id="UP001234989"/>
    </source>
</evidence>
<evidence type="ECO:0000256" key="6">
    <source>
        <dbReference type="ARBA" id="ARBA00022918"/>
    </source>
</evidence>
<dbReference type="Pfam" id="PF17917">
    <property type="entry name" value="RT_RNaseH"/>
    <property type="match status" value="1"/>
</dbReference>
<protein>
    <recommendedName>
        <fullName evidence="7">Reverse transcriptase RNase H-like domain-containing protein</fullName>
    </recommendedName>
</protein>
<keyword evidence="2" id="KW-0548">Nucleotidyltransferase</keyword>
<evidence type="ECO:0000256" key="2">
    <source>
        <dbReference type="ARBA" id="ARBA00022695"/>
    </source>
</evidence>
<evidence type="ECO:0000256" key="5">
    <source>
        <dbReference type="ARBA" id="ARBA00022801"/>
    </source>
</evidence>
<dbReference type="GO" id="GO:0016787">
    <property type="term" value="F:hydrolase activity"/>
    <property type="evidence" value="ECO:0007669"/>
    <property type="project" value="UniProtKB-KW"/>
</dbReference>
<keyword evidence="5" id="KW-0378">Hydrolase</keyword>
<evidence type="ECO:0000313" key="8">
    <source>
        <dbReference type="EMBL" id="WMV49684.1"/>
    </source>
</evidence>
<dbReference type="PANTHER" id="PTHR37984">
    <property type="entry name" value="PROTEIN CBG26694"/>
    <property type="match status" value="1"/>
</dbReference>
<keyword evidence="9" id="KW-1185">Reference proteome</keyword>
<dbReference type="InterPro" id="IPR050951">
    <property type="entry name" value="Retrovirus_Pol_polyprotein"/>
</dbReference>
<dbReference type="Proteomes" id="UP001234989">
    <property type="component" value="Chromosome 10"/>
</dbReference>
<evidence type="ECO:0000259" key="7">
    <source>
        <dbReference type="Pfam" id="PF17917"/>
    </source>
</evidence>
<reference evidence="8" key="1">
    <citation type="submission" date="2023-08" db="EMBL/GenBank/DDBJ databases">
        <title>A de novo genome assembly of Solanum verrucosum Schlechtendal, a Mexican diploid species geographically isolated from the other diploid A-genome species in potato relatives.</title>
        <authorList>
            <person name="Hosaka K."/>
        </authorList>
    </citation>
    <scope>NUCLEOTIDE SEQUENCE</scope>
    <source>
        <tissue evidence="8">Young leaves</tissue>
    </source>
</reference>
<feature type="domain" description="Reverse transcriptase RNase H-like" evidence="7">
    <location>
        <begin position="1"/>
        <end position="50"/>
    </location>
</feature>
<gene>
    <name evidence="8" type="ORF">MTR67_043069</name>
</gene>
<dbReference type="GO" id="GO:0004519">
    <property type="term" value="F:endonuclease activity"/>
    <property type="evidence" value="ECO:0007669"/>
    <property type="project" value="UniProtKB-KW"/>
</dbReference>
<evidence type="ECO:0000256" key="3">
    <source>
        <dbReference type="ARBA" id="ARBA00022722"/>
    </source>
</evidence>
<dbReference type="PANTHER" id="PTHR37984:SF5">
    <property type="entry name" value="PROTEIN NYNRIN-LIKE"/>
    <property type="match status" value="1"/>
</dbReference>
<organism evidence="8 9">
    <name type="scientific">Solanum verrucosum</name>
    <dbReference type="NCBI Taxonomy" id="315347"/>
    <lineage>
        <taxon>Eukaryota</taxon>
        <taxon>Viridiplantae</taxon>
        <taxon>Streptophyta</taxon>
        <taxon>Embryophyta</taxon>
        <taxon>Tracheophyta</taxon>
        <taxon>Spermatophyta</taxon>
        <taxon>Magnoliopsida</taxon>
        <taxon>eudicotyledons</taxon>
        <taxon>Gunneridae</taxon>
        <taxon>Pentapetalae</taxon>
        <taxon>asterids</taxon>
        <taxon>lamiids</taxon>
        <taxon>Solanales</taxon>
        <taxon>Solanaceae</taxon>
        <taxon>Solanoideae</taxon>
        <taxon>Solaneae</taxon>
        <taxon>Solanum</taxon>
    </lineage>
</organism>
<keyword evidence="4" id="KW-0255">Endonuclease</keyword>